<dbReference type="OrthoDB" id="1898337at2759"/>
<protein>
    <submittedName>
        <fullName evidence="1">Uncharacterized protein</fullName>
    </submittedName>
</protein>
<dbReference type="PANTHER" id="PTHR37738:SF1">
    <property type="entry name" value="OS03G0257000 PROTEIN"/>
    <property type="match status" value="1"/>
</dbReference>
<dbReference type="AlphaFoldDB" id="A0A2Z6NU67"/>
<sequence>MDEREEQEQEQEQKKIPTMEGVASIALLPNGSISGHFIHLLHSTCYGLHGTGCVGVGEQRKGNVVVVGSSRDIFKRRRAGSQAIVNNKSDEFTTMCDLVSRHGLGFDPPSFDEIKGTYLTEEVKLTREALEEHRAI</sequence>
<dbReference type="EMBL" id="DF974342">
    <property type="protein sequence ID" value="GAU47721.1"/>
    <property type="molecule type" value="Genomic_DNA"/>
</dbReference>
<name>A0A2Z6NU67_TRISU</name>
<dbReference type="Proteomes" id="UP000242715">
    <property type="component" value="Unassembled WGS sequence"/>
</dbReference>
<evidence type="ECO:0000313" key="1">
    <source>
        <dbReference type="EMBL" id="GAU47721.1"/>
    </source>
</evidence>
<keyword evidence="2" id="KW-1185">Reference proteome</keyword>
<dbReference type="PANTHER" id="PTHR37738">
    <property type="entry name" value="OS03G0209700 PROTEIN"/>
    <property type="match status" value="1"/>
</dbReference>
<proteinExistence type="predicted"/>
<accession>A0A2Z6NU67</accession>
<organism evidence="1 2">
    <name type="scientific">Trifolium subterraneum</name>
    <name type="common">Subterranean clover</name>
    <dbReference type="NCBI Taxonomy" id="3900"/>
    <lineage>
        <taxon>Eukaryota</taxon>
        <taxon>Viridiplantae</taxon>
        <taxon>Streptophyta</taxon>
        <taxon>Embryophyta</taxon>
        <taxon>Tracheophyta</taxon>
        <taxon>Spermatophyta</taxon>
        <taxon>Magnoliopsida</taxon>
        <taxon>eudicotyledons</taxon>
        <taxon>Gunneridae</taxon>
        <taxon>Pentapetalae</taxon>
        <taxon>rosids</taxon>
        <taxon>fabids</taxon>
        <taxon>Fabales</taxon>
        <taxon>Fabaceae</taxon>
        <taxon>Papilionoideae</taxon>
        <taxon>50 kb inversion clade</taxon>
        <taxon>NPAAA clade</taxon>
        <taxon>Hologalegina</taxon>
        <taxon>IRL clade</taxon>
        <taxon>Trifolieae</taxon>
        <taxon>Trifolium</taxon>
    </lineage>
</organism>
<evidence type="ECO:0000313" key="2">
    <source>
        <dbReference type="Proteomes" id="UP000242715"/>
    </source>
</evidence>
<reference evidence="2" key="1">
    <citation type="journal article" date="2017" name="Front. Plant Sci.">
        <title>Climate Clever Clovers: New Paradigm to Reduce the Environmental Footprint of Ruminants by Breeding Low Methanogenic Forages Utilizing Haplotype Variation.</title>
        <authorList>
            <person name="Kaur P."/>
            <person name="Appels R."/>
            <person name="Bayer P.E."/>
            <person name="Keeble-Gagnere G."/>
            <person name="Wang J."/>
            <person name="Hirakawa H."/>
            <person name="Shirasawa K."/>
            <person name="Vercoe P."/>
            <person name="Stefanova K."/>
            <person name="Durmic Z."/>
            <person name="Nichols P."/>
            <person name="Revell C."/>
            <person name="Isobe S.N."/>
            <person name="Edwards D."/>
            <person name="Erskine W."/>
        </authorList>
    </citation>
    <scope>NUCLEOTIDE SEQUENCE [LARGE SCALE GENOMIC DNA]</scope>
    <source>
        <strain evidence="2">cv. Daliak</strain>
    </source>
</reference>
<gene>
    <name evidence="1" type="ORF">TSUD_285080</name>
</gene>